<evidence type="ECO:0000313" key="5">
    <source>
        <dbReference type="EMBL" id="TDQ66643.1"/>
    </source>
</evidence>
<gene>
    <name evidence="5" type="ORF">ATL17_0646</name>
</gene>
<dbReference type="InterPro" id="IPR032783">
    <property type="entry name" value="AraC_lig"/>
</dbReference>
<feature type="domain" description="HTH araC/xylS-type" evidence="4">
    <location>
        <begin position="159"/>
        <end position="256"/>
    </location>
</feature>
<dbReference type="Pfam" id="PF12852">
    <property type="entry name" value="Cupin_6"/>
    <property type="match status" value="1"/>
</dbReference>
<evidence type="ECO:0000313" key="6">
    <source>
        <dbReference type="Proteomes" id="UP000295391"/>
    </source>
</evidence>
<keyword evidence="2" id="KW-0238">DNA-binding</keyword>
<sequence length="259" mass="29174">MLWSDFSNQKASMSKIDRLTTLIETFRISASLSAPAQANLFALEDKQSGRVMLYLHPQGTDHLIKNGNPLFALYIEFNQLAPALAAALPQGMSLEVDNNQDMAHLVHLITNEVKSDRCGAKAVIARYGEILLVRLLRHQLENGQAKPSFLAGLADDRISRALVAIHEKPEKLWNNDALAQEAGLSPSRFKQLFAQLVCETPGSYLRRWRLMLAKTEIERGERIDKVARKYGYRAPDAFSRAYLKEYGLRPKRTAKPTIQ</sequence>
<evidence type="ECO:0000259" key="4">
    <source>
        <dbReference type="PROSITE" id="PS01124"/>
    </source>
</evidence>
<keyword evidence="6" id="KW-1185">Reference proteome</keyword>
<dbReference type="EMBL" id="SNYR01000001">
    <property type="protein sequence ID" value="TDQ66643.1"/>
    <property type="molecule type" value="Genomic_DNA"/>
</dbReference>
<evidence type="ECO:0000256" key="1">
    <source>
        <dbReference type="ARBA" id="ARBA00023015"/>
    </source>
</evidence>
<protein>
    <submittedName>
        <fullName evidence="5">AraC family transcriptional regulator</fullName>
    </submittedName>
</protein>
<dbReference type="InterPro" id="IPR050204">
    <property type="entry name" value="AraC_XylS_family_regulators"/>
</dbReference>
<comment type="caution">
    <text evidence="5">The sequence shown here is derived from an EMBL/GenBank/DDBJ whole genome shotgun (WGS) entry which is preliminary data.</text>
</comment>
<dbReference type="Gene3D" id="1.10.10.60">
    <property type="entry name" value="Homeodomain-like"/>
    <property type="match status" value="1"/>
</dbReference>
<evidence type="ECO:0000256" key="2">
    <source>
        <dbReference type="ARBA" id="ARBA00023125"/>
    </source>
</evidence>
<dbReference type="InterPro" id="IPR009057">
    <property type="entry name" value="Homeodomain-like_sf"/>
</dbReference>
<dbReference type="PROSITE" id="PS01124">
    <property type="entry name" value="HTH_ARAC_FAMILY_2"/>
    <property type="match status" value="1"/>
</dbReference>
<dbReference type="AlphaFoldDB" id="A0A4R6VRI2"/>
<dbReference type="PANTHER" id="PTHR46796:SF7">
    <property type="entry name" value="ARAC FAMILY TRANSCRIPTIONAL REGULATOR"/>
    <property type="match status" value="1"/>
</dbReference>
<keyword evidence="3" id="KW-0804">Transcription</keyword>
<evidence type="ECO:0000256" key="3">
    <source>
        <dbReference type="ARBA" id="ARBA00023163"/>
    </source>
</evidence>
<keyword evidence="1" id="KW-0805">Transcription regulation</keyword>
<dbReference type="Pfam" id="PF12833">
    <property type="entry name" value="HTH_18"/>
    <property type="match status" value="1"/>
</dbReference>
<dbReference type="Proteomes" id="UP000295391">
    <property type="component" value="Unassembled WGS sequence"/>
</dbReference>
<organism evidence="5 6">
    <name type="scientific">Maritalea mobilis</name>
    <dbReference type="NCBI Taxonomy" id="483324"/>
    <lineage>
        <taxon>Bacteria</taxon>
        <taxon>Pseudomonadati</taxon>
        <taxon>Pseudomonadota</taxon>
        <taxon>Alphaproteobacteria</taxon>
        <taxon>Hyphomicrobiales</taxon>
        <taxon>Devosiaceae</taxon>
        <taxon>Maritalea</taxon>
    </lineage>
</organism>
<dbReference type="GO" id="GO:0003700">
    <property type="term" value="F:DNA-binding transcription factor activity"/>
    <property type="evidence" value="ECO:0007669"/>
    <property type="project" value="InterPro"/>
</dbReference>
<dbReference type="GO" id="GO:0043565">
    <property type="term" value="F:sequence-specific DNA binding"/>
    <property type="evidence" value="ECO:0007669"/>
    <property type="project" value="InterPro"/>
</dbReference>
<name>A0A4R6VRI2_9HYPH</name>
<dbReference type="SUPFAM" id="SSF46689">
    <property type="entry name" value="Homeodomain-like"/>
    <property type="match status" value="1"/>
</dbReference>
<dbReference type="InterPro" id="IPR018060">
    <property type="entry name" value="HTH_AraC"/>
</dbReference>
<reference evidence="5 6" key="1">
    <citation type="submission" date="2019-03" db="EMBL/GenBank/DDBJ databases">
        <title>Genomic Encyclopedia of Type Strains, Phase III (KMG-III): the genomes of soil and plant-associated and newly described type strains.</title>
        <authorList>
            <person name="Whitman W."/>
        </authorList>
    </citation>
    <scope>NUCLEOTIDE SEQUENCE [LARGE SCALE GENOMIC DNA]</scope>
    <source>
        <strain evidence="5 6">CGMCC 1.7002</strain>
    </source>
</reference>
<dbReference type="PANTHER" id="PTHR46796">
    <property type="entry name" value="HTH-TYPE TRANSCRIPTIONAL ACTIVATOR RHAS-RELATED"/>
    <property type="match status" value="1"/>
</dbReference>
<proteinExistence type="predicted"/>
<accession>A0A4R6VRI2</accession>
<dbReference type="SMART" id="SM00342">
    <property type="entry name" value="HTH_ARAC"/>
    <property type="match status" value="1"/>
</dbReference>